<dbReference type="GO" id="GO:0004252">
    <property type="term" value="F:serine-type endopeptidase activity"/>
    <property type="evidence" value="ECO:0007669"/>
    <property type="project" value="UniProtKB-UniRule"/>
</dbReference>
<evidence type="ECO:0000256" key="1">
    <source>
        <dbReference type="ARBA" id="ARBA00011073"/>
    </source>
</evidence>
<feature type="signal peptide" evidence="8">
    <location>
        <begin position="1"/>
        <end position="22"/>
    </location>
</feature>
<dbReference type="Gene3D" id="3.40.50.200">
    <property type="entry name" value="Peptidase S8/S53 domain"/>
    <property type="match status" value="1"/>
</dbReference>
<evidence type="ECO:0000256" key="3">
    <source>
        <dbReference type="ARBA" id="ARBA00022801"/>
    </source>
</evidence>
<accession>A0A151ZDQ5</accession>
<name>A0A151ZDQ5_TIELA</name>
<feature type="chain" id="PRO_5007593192" description="Peptidase S8/S53 domain-containing protein" evidence="8">
    <location>
        <begin position="23"/>
        <end position="623"/>
    </location>
</feature>
<protein>
    <recommendedName>
        <fullName evidence="9">Peptidase S8/S53 domain-containing protein</fullName>
    </recommendedName>
</protein>
<feature type="active site" description="Charge relay system" evidence="5 6">
    <location>
        <position position="443"/>
    </location>
</feature>
<dbReference type="Pfam" id="PF00082">
    <property type="entry name" value="Peptidase_S8"/>
    <property type="match status" value="1"/>
</dbReference>
<keyword evidence="7" id="KW-1133">Transmembrane helix</keyword>
<proteinExistence type="inferred from homology"/>
<evidence type="ECO:0000313" key="11">
    <source>
        <dbReference type="Proteomes" id="UP000076078"/>
    </source>
</evidence>
<feature type="domain" description="Peptidase S8/S53" evidence="9">
    <location>
        <begin position="224"/>
        <end position="489"/>
    </location>
</feature>
<comment type="similarity">
    <text evidence="1 6">Belongs to the peptidase S8 family.</text>
</comment>
<comment type="caution">
    <text evidence="10">The sequence shown here is derived from an EMBL/GenBank/DDBJ whole genome shotgun (WGS) entry which is preliminary data.</text>
</comment>
<evidence type="ECO:0000259" key="9">
    <source>
        <dbReference type="Pfam" id="PF00082"/>
    </source>
</evidence>
<dbReference type="InterPro" id="IPR015500">
    <property type="entry name" value="Peptidase_S8_subtilisin-rel"/>
</dbReference>
<dbReference type="PROSITE" id="PS00138">
    <property type="entry name" value="SUBTILASE_SER"/>
    <property type="match status" value="1"/>
</dbReference>
<keyword evidence="11" id="KW-1185">Reference proteome</keyword>
<evidence type="ECO:0000256" key="4">
    <source>
        <dbReference type="ARBA" id="ARBA00022825"/>
    </source>
</evidence>
<dbReference type="PANTHER" id="PTHR43806">
    <property type="entry name" value="PEPTIDASE S8"/>
    <property type="match status" value="1"/>
</dbReference>
<dbReference type="OMA" id="TNVLSCM"/>
<evidence type="ECO:0000256" key="2">
    <source>
        <dbReference type="ARBA" id="ARBA00022670"/>
    </source>
</evidence>
<evidence type="ECO:0000256" key="6">
    <source>
        <dbReference type="PROSITE-ProRule" id="PRU01240"/>
    </source>
</evidence>
<organism evidence="10 11">
    <name type="scientific">Tieghemostelium lacteum</name>
    <name type="common">Slime mold</name>
    <name type="synonym">Dictyostelium lacteum</name>
    <dbReference type="NCBI Taxonomy" id="361077"/>
    <lineage>
        <taxon>Eukaryota</taxon>
        <taxon>Amoebozoa</taxon>
        <taxon>Evosea</taxon>
        <taxon>Eumycetozoa</taxon>
        <taxon>Dictyostelia</taxon>
        <taxon>Dictyosteliales</taxon>
        <taxon>Raperosteliaceae</taxon>
        <taxon>Tieghemostelium</taxon>
    </lineage>
</organism>
<dbReference type="PRINTS" id="PR00723">
    <property type="entry name" value="SUBTILISIN"/>
</dbReference>
<dbReference type="Proteomes" id="UP000076078">
    <property type="component" value="Unassembled WGS sequence"/>
</dbReference>
<evidence type="ECO:0000313" key="10">
    <source>
        <dbReference type="EMBL" id="KYQ92077.1"/>
    </source>
</evidence>
<dbReference type="InParanoid" id="A0A151ZDQ5"/>
<keyword evidence="7" id="KW-0812">Transmembrane</keyword>
<dbReference type="EMBL" id="LODT01000031">
    <property type="protein sequence ID" value="KYQ92077.1"/>
    <property type="molecule type" value="Genomic_DNA"/>
</dbReference>
<dbReference type="OrthoDB" id="19448at2759"/>
<dbReference type="InterPro" id="IPR023828">
    <property type="entry name" value="Peptidase_S8_Ser-AS"/>
</dbReference>
<sequence>MKIYIFSCLVLILLLFISNNEAINKFTNQLTYNSKNPKRSQSEFLIESLKEKVEKFNNNYHHLSVKNQYSSPSKYINFNVWVFFKNKKESIEEYNEDIDKIISIDRDSISPRQHSKWLNSVSISIRVYPNDKINNLHYIDHFENIIQNIQKHPNVKSVQQLYSIPSQYKLSPSKPTSFQRSNVKRSSEEKLPGDELINGIDYGGSYENLKKISVLDAHKAGITGKGVKILVIDTGFLKSHESLVKLNLVDEYDFIDNTTNTQSNDTHDEQNAHGTFILSTLAAYQPGTMVGVAYDSEYLLAKTEIVAAEETYEEDLFIAAVEWGASKGVKVISASLGYSDFYKYWELDGSSPISKCVDIATSKGITVVISNGNNGNKGISPPADSHTSISVGALDGVGEAADFSSMGPTSDGRLKPEISAPGVLNFVASGNSPTDYLYESGTSLSAPLVAGVVSLIIQKHPDWTPQQIKEALVSTASNQGSPNNYVGFGMINAMAAIQYQPSSPKKSAVSCENCNYESGGICLNGKCVCSNNQTSTCSLKGLCGYLCKNNGGKCSENNCFKCIDPKGNDTEVTVKSVSQTCQDLLSSEPNQIDNSFNDSSKILINLLSLYNLLNIILILIIIM</sequence>
<evidence type="ECO:0000256" key="8">
    <source>
        <dbReference type="SAM" id="SignalP"/>
    </source>
</evidence>
<feature type="active site" description="Charge relay system" evidence="5 6">
    <location>
        <position position="233"/>
    </location>
</feature>
<dbReference type="STRING" id="361077.A0A151ZDQ5"/>
<gene>
    <name evidence="10" type="ORF">DLAC_06915</name>
</gene>
<dbReference type="AlphaFoldDB" id="A0A151ZDQ5"/>
<evidence type="ECO:0000256" key="7">
    <source>
        <dbReference type="SAM" id="Phobius"/>
    </source>
</evidence>
<dbReference type="FunCoup" id="A0A151ZDQ5">
    <property type="interactions" value="33"/>
</dbReference>
<keyword evidence="4 6" id="KW-0720">Serine protease</keyword>
<evidence type="ECO:0000256" key="5">
    <source>
        <dbReference type="PIRSR" id="PIRSR615500-1"/>
    </source>
</evidence>
<dbReference type="SUPFAM" id="SSF52743">
    <property type="entry name" value="Subtilisin-like"/>
    <property type="match status" value="1"/>
</dbReference>
<reference evidence="10 11" key="1">
    <citation type="submission" date="2015-12" db="EMBL/GenBank/DDBJ databases">
        <title>Dictyostelia acquired genes for synthesis and detection of signals that induce cell-type specialization by lateral gene transfer from prokaryotes.</title>
        <authorList>
            <person name="Gloeckner G."/>
            <person name="Schaap P."/>
        </authorList>
    </citation>
    <scope>NUCLEOTIDE SEQUENCE [LARGE SCALE GENOMIC DNA]</scope>
    <source>
        <strain evidence="10 11">TK</strain>
    </source>
</reference>
<feature type="transmembrane region" description="Helical" evidence="7">
    <location>
        <begin position="602"/>
        <end position="622"/>
    </location>
</feature>
<dbReference type="GO" id="GO:0006508">
    <property type="term" value="P:proteolysis"/>
    <property type="evidence" value="ECO:0007669"/>
    <property type="project" value="UniProtKB-KW"/>
</dbReference>
<feature type="active site" description="Charge relay system" evidence="5 6">
    <location>
        <position position="273"/>
    </location>
</feature>
<keyword evidence="7" id="KW-0472">Membrane</keyword>
<dbReference type="PROSITE" id="PS51892">
    <property type="entry name" value="SUBTILASE"/>
    <property type="match status" value="1"/>
</dbReference>
<keyword evidence="2 6" id="KW-0645">Protease</keyword>
<dbReference type="PANTHER" id="PTHR43806:SF63">
    <property type="entry name" value="PEPTIDASE S8_S53 DOMAIN-CONTAINING PROTEIN"/>
    <property type="match status" value="1"/>
</dbReference>
<keyword evidence="3 6" id="KW-0378">Hydrolase</keyword>
<dbReference type="InterPro" id="IPR000209">
    <property type="entry name" value="Peptidase_S8/S53_dom"/>
</dbReference>
<dbReference type="InterPro" id="IPR036852">
    <property type="entry name" value="Peptidase_S8/S53_dom_sf"/>
</dbReference>
<keyword evidence="8" id="KW-0732">Signal</keyword>
<dbReference type="InterPro" id="IPR050131">
    <property type="entry name" value="Peptidase_S8_subtilisin-like"/>
</dbReference>